<accession>A0A552M0X7</accession>
<dbReference type="InterPro" id="IPR046581">
    <property type="entry name" value="DUF6641"/>
</dbReference>
<protein>
    <submittedName>
        <fullName evidence="1">Uncharacterized protein</fullName>
    </submittedName>
</protein>
<evidence type="ECO:0000313" key="2">
    <source>
        <dbReference type="Proteomes" id="UP000318616"/>
    </source>
</evidence>
<dbReference type="Pfam" id="PF20346">
    <property type="entry name" value="DUF6641"/>
    <property type="match status" value="1"/>
</dbReference>
<dbReference type="AlphaFoldDB" id="A0A552M0X7"/>
<comment type="caution">
    <text evidence="1">The sequence shown here is derived from an EMBL/GenBank/DDBJ whole genome shotgun (WGS) entry which is preliminary data.</text>
</comment>
<organism evidence="1 2">
    <name type="scientific">Microcystis wesenbergii Mw_MB_S_20031200_S109D</name>
    <dbReference type="NCBI Taxonomy" id="2486241"/>
    <lineage>
        <taxon>Bacteria</taxon>
        <taxon>Bacillati</taxon>
        <taxon>Cyanobacteriota</taxon>
        <taxon>Cyanophyceae</taxon>
        <taxon>Oscillatoriophycideae</taxon>
        <taxon>Chroococcales</taxon>
        <taxon>Microcystaceae</taxon>
        <taxon>Microcystis</taxon>
    </lineage>
</organism>
<proteinExistence type="predicted"/>
<dbReference type="EMBL" id="SFAP01000089">
    <property type="protein sequence ID" value="TRV26111.1"/>
    <property type="molecule type" value="Genomic_DNA"/>
</dbReference>
<name>A0A552M0X7_9CHRO</name>
<evidence type="ECO:0000313" key="1">
    <source>
        <dbReference type="EMBL" id="TRV26111.1"/>
    </source>
</evidence>
<dbReference type="Proteomes" id="UP000318616">
    <property type="component" value="Unassembled WGS sequence"/>
</dbReference>
<gene>
    <name evidence="1" type="ORF">EWV88_06845</name>
</gene>
<sequence>MSALAKLKLVNSKRSRTVSPIVHRRNKLVAKISEQIELAAAQKEGRLYAPKKLKVVTNADTGERRTIETTKRVKEWFWTADNGKINLSVRYGSKVIELAKGKNAVEVANTDELIGTLSLIKEAVTAGELDEAINTASDKLRSGFGK</sequence>
<reference evidence="1 2" key="1">
    <citation type="submission" date="2019-01" db="EMBL/GenBank/DDBJ databases">
        <title>Coherence of Microcystis species and biogeography revealed through population genomics.</title>
        <authorList>
            <person name="Perez-Carrascal O.M."/>
            <person name="Terrat Y."/>
            <person name="Giani A."/>
            <person name="Fortin N."/>
            <person name="Tromas N."/>
            <person name="Shapiro B.J."/>
        </authorList>
    </citation>
    <scope>NUCLEOTIDE SEQUENCE [LARGE SCALE GENOMIC DNA]</scope>
    <source>
        <strain evidence="1">Mw_MB_S_20031200_S109D</strain>
    </source>
</reference>